<gene>
    <name evidence="16" type="ORF">TSPI_06245</name>
</gene>
<protein>
    <submittedName>
        <fullName evidence="16">Acid-sensing ion channel 1C</fullName>
    </submittedName>
</protein>
<keyword evidence="17" id="KW-1185">Reference proteome</keyword>
<dbReference type="Gene3D" id="1.10.287.770">
    <property type="entry name" value="YojJ-like"/>
    <property type="match status" value="1"/>
</dbReference>
<feature type="region of interest" description="Disordered" evidence="14">
    <location>
        <begin position="259"/>
        <end position="285"/>
    </location>
</feature>
<keyword evidence="8 13" id="KW-0406">Ion transport</keyword>
<evidence type="ECO:0000256" key="4">
    <source>
        <dbReference type="ARBA" id="ARBA00022461"/>
    </source>
</evidence>
<dbReference type="InterPro" id="IPR001873">
    <property type="entry name" value="ENaC"/>
</dbReference>
<evidence type="ECO:0000256" key="3">
    <source>
        <dbReference type="ARBA" id="ARBA00022448"/>
    </source>
</evidence>
<keyword evidence="9 15" id="KW-0472">Membrane</keyword>
<feature type="transmembrane region" description="Helical" evidence="15">
    <location>
        <begin position="579"/>
        <end position="606"/>
    </location>
</feature>
<accession>A0ABR3KWF5</accession>
<evidence type="ECO:0000256" key="15">
    <source>
        <dbReference type="SAM" id="Phobius"/>
    </source>
</evidence>
<keyword evidence="3 13" id="KW-0813">Transport</keyword>
<evidence type="ECO:0000256" key="2">
    <source>
        <dbReference type="ARBA" id="ARBA00007193"/>
    </source>
</evidence>
<name>A0ABR3KWF5_TRISP</name>
<keyword evidence="4 13" id="KW-0894">Sodium channel</keyword>
<dbReference type="Proteomes" id="UP001558632">
    <property type="component" value="Unassembled WGS sequence"/>
</dbReference>
<dbReference type="Pfam" id="PF00858">
    <property type="entry name" value="ASC"/>
    <property type="match status" value="1"/>
</dbReference>
<reference evidence="16 17" key="1">
    <citation type="submission" date="2024-07" db="EMBL/GenBank/DDBJ databases">
        <title>Enhanced genomic and transcriptomic resources for Trichinella pseudospiralis and T. spiralis underpin the discovery of pronounced molecular differences between stages and species.</title>
        <authorList>
            <person name="Pasi K.K."/>
            <person name="La Rosa G."/>
            <person name="Gomez-Morales M.A."/>
            <person name="Tosini F."/>
            <person name="Sumanam S."/>
            <person name="Young N.D."/>
            <person name="Chang B.C."/>
            <person name="Robin G.B."/>
        </authorList>
    </citation>
    <scope>NUCLEOTIDE SEQUENCE [LARGE SCALE GENOMIC DNA]</scope>
    <source>
        <strain evidence="16">ISS534</strain>
    </source>
</reference>
<keyword evidence="7" id="KW-0915">Sodium</keyword>
<evidence type="ECO:0000256" key="12">
    <source>
        <dbReference type="ARBA" id="ARBA00023303"/>
    </source>
</evidence>
<evidence type="ECO:0000256" key="10">
    <source>
        <dbReference type="ARBA" id="ARBA00023180"/>
    </source>
</evidence>
<keyword evidence="6 15" id="KW-1133">Transmembrane helix</keyword>
<evidence type="ECO:0000256" key="5">
    <source>
        <dbReference type="ARBA" id="ARBA00022692"/>
    </source>
</evidence>
<proteinExistence type="inferred from homology"/>
<keyword evidence="5 13" id="KW-0812">Transmembrane</keyword>
<evidence type="ECO:0000313" key="17">
    <source>
        <dbReference type="Proteomes" id="UP001558632"/>
    </source>
</evidence>
<evidence type="ECO:0000256" key="11">
    <source>
        <dbReference type="ARBA" id="ARBA00023201"/>
    </source>
</evidence>
<feature type="region of interest" description="Disordered" evidence="14">
    <location>
        <begin position="70"/>
        <end position="111"/>
    </location>
</feature>
<evidence type="ECO:0000256" key="13">
    <source>
        <dbReference type="RuleBase" id="RU000679"/>
    </source>
</evidence>
<dbReference type="Gene3D" id="1.10.287.820">
    <property type="entry name" value="Acid-sensing ion channel domain"/>
    <property type="match status" value="1"/>
</dbReference>
<evidence type="ECO:0000256" key="7">
    <source>
        <dbReference type="ARBA" id="ARBA00023053"/>
    </source>
</evidence>
<dbReference type="PANTHER" id="PTHR11690:SF244">
    <property type="entry name" value="DEGENERIN LIKE"/>
    <property type="match status" value="1"/>
</dbReference>
<organism evidence="16 17">
    <name type="scientific">Trichinella spiralis</name>
    <name type="common">Trichina worm</name>
    <dbReference type="NCBI Taxonomy" id="6334"/>
    <lineage>
        <taxon>Eukaryota</taxon>
        <taxon>Metazoa</taxon>
        <taxon>Ecdysozoa</taxon>
        <taxon>Nematoda</taxon>
        <taxon>Enoplea</taxon>
        <taxon>Dorylaimia</taxon>
        <taxon>Trichinellida</taxon>
        <taxon>Trichinellidae</taxon>
        <taxon>Trichinella</taxon>
    </lineage>
</organism>
<comment type="caution">
    <text evidence="16">The sequence shown here is derived from an EMBL/GenBank/DDBJ whole genome shotgun (WGS) entry which is preliminary data.</text>
</comment>
<evidence type="ECO:0000256" key="6">
    <source>
        <dbReference type="ARBA" id="ARBA00022989"/>
    </source>
</evidence>
<sequence>MAQSRLQQKTVKCIYIDNAATVSKNVFRRLTLKYLSHFVTKQKAPASFKPFNIYQTISLKCHKNMQQANGTQKLDDDNMNNRNKHNISKSNTAPELSEYKGRKRRSTAASLENRTGAMSKIDESIMDVNLSGLHEFSNATTTYGKMLWAILIALAIVGSCYEVYKILYNYYNCPIVTEWSVKATRAIDFPKVEICLTSSIGQSAIDEYPNAAAVAATMKKRLLFTDSNRPNKPTKERSKRQVHQHVPPQFWDIAPEWHPSKQKRDTTTATTLDSNNKNNNNNTDLSNMTKLFDDFMRYSFSVDDVFLDCVFRDTMMRQLNCNDVITEVLNPNWGKCFVVSVGDRKQHVPGQGLVLVMNAQNHNYPTEKSLMPKTAGMIVSIHHDYNPYSFNYINVPTKSYTRMGLYAEYHEYLDVETGPKAQPCISEEEKHFSVLDLEYNVAACQMDCFQNLTLTKCDCIILQDVSFVKADIRDSVHFCSPEEITNCVLPEVTNSNETQTLYESCCDKCHTSCSIWHYNVQSSSMGLHEPAFNFLQKYNISLDNLVYLHIAHTSLEYTEVGQEWATEIDNLIADFGGQVGLWIGGNLITFIQIPIMLLLIFFVSMYEKFVGVRKIRRVVDQKRNMWSTWSTIIQAGRDGQGSPLP</sequence>
<keyword evidence="10" id="KW-0325">Glycoprotein</keyword>
<keyword evidence="12 13" id="KW-0407">Ion channel</keyword>
<evidence type="ECO:0000256" key="9">
    <source>
        <dbReference type="ARBA" id="ARBA00023136"/>
    </source>
</evidence>
<dbReference type="PANTHER" id="PTHR11690">
    <property type="entry name" value="AMILORIDE-SENSITIVE SODIUM CHANNEL-RELATED"/>
    <property type="match status" value="1"/>
</dbReference>
<comment type="subcellular location">
    <subcellularLocation>
        <location evidence="1">Membrane</location>
        <topology evidence="1">Multi-pass membrane protein</topology>
    </subcellularLocation>
</comment>
<evidence type="ECO:0000313" key="16">
    <source>
        <dbReference type="EMBL" id="KAL1244540.1"/>
    </source>
</evidence>
<feature type="compositionally biased region" description="Low complexity" evidence="14">
    <location>
        <begin position="270"/>
        <end position="285"/>
    </location>
</feature>
<evidence type="ECO:0000256" key="8">
    <source>
        <dbReference type="ARBA" id="ARBA00023065"/>
    </source>
</evidence>
<evidence type="ECO:0000256" key="14">
    <source>
        <dbReference type="SAM" id="MobiDB-lite"/>
    </source>
</evidence>
<keyword evidence="11 13" id="KW-0739">Sodium transport</keyword>
<evidence type="ECO:0000256" key="1">
    <source>
        <dbReference type="ARBA" id="ARBA00004141"/>
    </source>
</evidence>
<comment type="similarity">
    <text evidence="2 13">Belongs to the amiloride-sensitive sodium channel (TC 1.A.6) family.</text>
</comment>
<dbReference type="PRINTS" id="PR01078">
    <property type="entry name" value="AMINACHANNEL"/>
</dbReference>
<dbReference type="EMBL" id="JBEUSY010000132">
    <property type="protein sequence ID" value="KAL1244540.1"/>
    <property type="molecule type" value="Genomic_DNA"/>
</dbReference>